<dbReference type="EMBL" id="JACSGT010000001">
    <property type="protein sequence ID" value="MCF2217875.1"/>
    <property type="molecule type" value="Genomic_DNA"/>
</dbReference>
<gene>
    <name evidence="2" type="ORF">H9Q08_00975</name>
</gene>
<dbReference type="RefSeq" id="WP_235129736.1">
    <property type="nucleotide sequence ID" value="NZ_JACSGT010000001.1"/>
</dbReference>
<protein>
    <submittedName>
        <fullName evidence="2">Uncharacterized protein</fullName>
    </submittedName>
</protein>
<evidence type="ECO:0000313" key="3">
    <source>
        <dbReference type="Proteomes" id="UP001430374"/>
    </source>
</evidence>
<keyword evidence="3" id="KW-1185">Reference proteome</keyword>
<feature type="signal peptide" evidence="1">
    <location>
        <begin position="1"/>
        <end position="18"/>
    </location>
</feature>
<organism evidence="2 3">
    <name type="scientific">Chryseobacterium indicum</name>
    <dbReference type="NCBI Taxonomy" id="2766954"/>
    <lineage>
        <taxon>Bacteria</taxon>
        <taxon>Pseudomonadati</taxon>
        <taxon>Bacteroidota</taxon>
        <taxon>Flavobacteriia</taxon>
        <taxon>Flavobacteriales</taxon>
        <taxon>Weeksellaceae</taxon>
        <taxon>Chryseobacterium group</taxon>
        <taxon>Chryseobacterium</taxon>
    </lineage>
</organism>
<evidence type="ECO:0000256" key="1">
    <source>
        <dbReference type="SAM" id="SignalP"/>
    </source>
</evidence>
<comment type="caution">
    <text evidence="2">The sequence shown here is derived from an EMBL/GenBank/DDBJ whole genome shotgun (WGS) entry which is preliminary data.</text>
</comment>
<proteinExistence type="predicted"/>
<dbReference type="Proteomes" id="UP001430374">
    <property type="component" value="Unassembled WGS sequence"/>
</dbReference>
<accession>A0ABS9C0P8</accession>
<keyword evidence="1" id="KW-0732">Signal</keyword>
<name>A0ABS9C0P8_9FLAO</name>
<reference evidence="2" key="1">
    <citation type="submission" date="2021-08" db="EMBL/GenBank/DDBJ databases">
        <title>Complete genome sequence of Chryseobacterium sp strain PS-8.</title>
        <authorList>
            <person name="Das S.K."/>
        </authorList>
    </citation>
    <scope>NUCLEOTIDE SEQUENCE</scope>
    <source>
        <strain evidence="2">PS-8</strain>
    </source>
</reference>
<evidence type="ECO:0000313" key="2">
    <source>
        <dbReference type="EMBL" id="MCF2217875.1"/>
    </source>
</evidence>
<sequence>MIKKLFPALLLVGSFSYAQIGINNENPSATLDITGNPADPAKFDGIIAPRITGAQLRAKNYTTSQNGAIVFVTQEDTSPAGQTVDVTASGYYYFDGSSGKWIKLLSAAATQKIKSMSSGTVAADDYTVLVGGNITLPSATSTNRGKVYQLINDTSGNVTITGTFRINGGNFSNYGLNNSDLGRGIVVQSTGSAWVIISRY</sequence>
<feature type="chain" id="PRO_5045051101" evidence="1">
    <location>
        <begin position="19"/>
        <end position="200"/>
    </location>
</feature>